<dbReference type="GO" id="GO:0005886">
    <property type="term" value="C:plasma membrane"/>
    <property type="evidence" value="ECO:0007669"/>
    <property type="project" value="TreeGrafter"/>
</dbReference>
<gene>
    <name evidence="7" type="ORF">METZ01_LOCUS101496</name>
</gene>
<dbReference type="Gene3D" id="1.10.4160.10">
    <property type="entry name" value="Hydantoin permease"/>
    <property type="match status" value="1"/>
</dbReference>
<evidence type="ECO:0000313" key="7">
    <source>
        <dbReference type="EMBL" id="SVA48642.1"/>
    </source>
</evidence>
<keyword evidence="4 6" id="KW-1133">Transmembrane helix</keyword>
<evidence type="ECO:0008006" key="8">
    <source>
        <dbReference type="Google" id="ProtNLM"/>
    </source>
</evidence>
<evidence type="ECO:0000256" key="4">
    <source>
        <dbReference type="ARBA" id="ARBA00022989"/>
    </source>
</evidence>
<feature type="transmembrane region" description="Helical" evidence="6">
    <location>
        <begin position="220"/>
        <end position="241"/>
    </location>
</feature>
<evidence type="ECO:0000256" key="1">
    <source>
        <dbReference type="ARBA" id="ARBA00004141"/>
    </source>
</evidence>
<dbReference type="GO" id="GO:0015209">
    <property type="term" value="F:cytosine transmembrane transporter activity"/>
    <property type="evidence" value="ECO:0007669"/>
    <property type="project" value="InterPro"/>
</dbReference>
<feature type="transmembrane region" description="Helical" evidence="6">
    <location>
        <begin position="296"/>
        <end position="321"/>
    </location>
</feature>
<feature type="transmembrane region" description="Helical" evidence="6">
    <location>
        <begin position="357"/>
        <end position="379"/>
    </location>
</feature>
<feature type="transmembrane region" description="Helical" evidence="6">
    <location>
        <begin position="181"/>
        <end position="200"/>
    </location>
</feature>
<name>A0A381W853_9ZZZZ</name>
<evidence type="ECO:0000256" key="6">
    <source>
        <dbReference type="SAM" id="Phobius"/>
    </source>
</evidence>
<feature type="non-terminal residue" evidence="7">
    <location>
        <position position="434"/>
    </location>
</feature>
<comment type="similarity">
    <text evidence="2">Belongs to the purine-cytosine permease (2.A.39) family.</text>
</comment>
<feature type="transmembrane region" description="Helical" evidence="6">
    <location>
        <begin position="253"/>
        <end position="276"/>
    </location>
</feature>
<comment type="subcellular location">
    <subcellularLocation>
        <location evidence="1">Membrane</location>
        <topology evidence="1">Multi-pass membrane protein</topology>
    </subcellularLocation>
</comment>
<dbReference type="PANTHER" id="PTHR30569:SF0">
    <property type="entry name" value="CYTOSINE PERMEASE"/>
    <property type="match status" value="1"/>
</dbReference>
<accession>A0A381W853</accession>
<dbReference type="Pfam" id="PF02133">
    <property type="entry name" value="Transp_cyt_pur"/>
    <property type="match status" value="1"/>
</dbReference>
<evidence type="ECO:0000256" key="2">
    <source>
        <dbReference type="ARBA" id="ARBA00008974"/>
    </source>
</evidence>
<organism evidence="7">
    <name type="scientific">marine metagenome</name>
    <dbReference type="NCBI Taxonomy" id="408172"/>
    <lineage>
        <taxon>unclassified sequences</taxon>
        <taxon>metagenomes</taxon>
        <taxon>ecological metagenomes</taxon>
    </lineage>
</organism>
<dbReference type="EMBL" id="UINC01010979">
    <property type="protein sequence ID" value="SVA48642.1"/>
    <property type="molecule type" value="Genomic_DNA"/>
</dbReference>
<protein>
    <recommendedName>
        <fullName evidence="8">Cytosine permease</fullName>
    </recommendedName>
</protein>
<sequence>MIEKFKNWWKWNPEFEKNSADNPVTALSEQQRRNAGPLLALAFGWGFLVTGLFTGGLLGNGLPFWPDIVLASFLGNLVNFIIGAFVGYIGYKTACNSGLLYRYVYGNAGAYIPVVFISILLIGWQGIVVGAFGATWTTALHPELPVSEIFSSTTFYIAAVFAGILYTVTTYFGVKGLEKVSIPSVAVLVFVGLYAIYLNVQQAGGFSTFQALSAELAAKNPLTMVQAINLVIGSWIVGAVVMPEYTRFAKKTWVAIAIPFIVLIFAQWFLQIVGALGGIVSGDFMFTTYLMDQGIIIAWIGIIGMSLALWTTGDANLYLPVIQTSSIFKRPKHVTTVICGTLGTILGLGLYQNFMEWINLLASIVPPLIGPVIVEYYMIDRAKFHSGHFNNIAKWNPAAFIAYILGAASTFYSPDWGTPSLIGLLVSMLVYLIL</sequence>
<proteinExistence type="inferred from homology"/>
<dbReference type="AlphaFoldDB" id="A0A381W853"/>
<keyword evidence="3 6" id="KW-0812">Transmembrane</keyword>
<keyword evidence="5 6" id="KW-0472">Membrane</keyword>
<dbReference type="PANTHER" id="PTHR30569">
    <property type="entry name" value="CYTOSINE TRANSPORTER CODB"/>
    <property type="match status" value="1"/>
</dbReference>
<dbReference type="InterPro" id="IPR001248">
    <property type="entry name" value="Pur-cyt_permease"/>
</dbReference>
<feature type="transmembrane region" description="Helical" evidence="6">
    <location>
        <begin position="154"/>
        <end position="174"/>
    </location>
</feature>
<feature type="transmembrane region" description="Helical" evidence="6">
    <location>
        <begin position="68"/>
        <end position="89"/>
    </location>
</feature>
<reference evidence="7" key="1">
    <citation type="submission" date="2018-05" db="EMBL/GenBank/DDBJ databases">
        <authorList>
            <person name="Lanie J.A."/>
            <person name="Ng W.-L."/>
            <person name="Kazmierczak K.M."/>
            <person name="Andrzejewski T.M."/>
            <person name="Davidsen T.M."/>
            <person name="Wayne K.J."/>
            <person name="Tettelin H."/>
            <person name="Glass J.I."/>
            <person name="Rusch D."/>
            <person name="Podicherti R."/>
            <person name="Tsui H.-C.T."/>
            <person name="Winkler M.E."/>
        </authorList>
    </citation>
    <scope>NUCLEOTIDE SEQUENCE</scope>
</reference>
<evidence type="ECO:0000256" key="5">
    <source>
        <dbReference type="ARBA" id="ARBA00023136"/>
    </source>
</evidence>
<feature type="transmembrane region" description="Helical" evidence="6">
    <location>
        <begin position="333"/>
        <end position="351"/>
    </location>
</feature>
<feature type="transmembrane region" description="Helical" evidence="6">
    <location>
        <begin position="38"/>
        <end position="62"/>
    </location>
</feature>
<feature type="transmembrane region" description="Helical" evidence="6">
    <location>
        <begin position="416"/>
        <end position="433"/>
    </location>
</feature>
<feature type="transmembrane region" description="Helical" evidence="6">
    <location>
        <begin position="110"/>
        <end position="134"/>
    </location>
</feature>
<dbReference type="InterPro" id="IPR030191">
    <property type="entry name" value="CodB"/>
</dbReference>
<feature type="transmembrane region" description="Helical" evidence="6">
    <location>
        <begin position="391"/>
        <end position="410"/>
    </location>
</feature>
<feature type="non-terminal residue" evidence="7">
    <location>
        <position position="1"/>
    </location>
</feature>
<evidence type="ECO:0000256" key="3">
    <source>
        <dbReference type="ARBA" id="ARBA00022692"/>
    </source>
</evidence>